<organism evidence="1 2">
    <name type="scientific">Ramlibacter aurantiacus</name>
    <dbReference type="NCBI Taxonomy" id="2801330"/>
    <lineage>
        <taxon>Bacteria</taxon>
        <taxon>Pseudomonadati</taxon>
        <taxon>Pseudomonadota</taxon>
        <taxon>Betaproteobacteria</taxon>
        <taxon>Burkholderiales</taxon>
        <taxon>Comamonadaceae</taxon>
        <taxon>Ramlibacter</taxon>
    </lineage>
</organism>
<comment type="caution">
    <text evidence="1">The sequence shown here is derived from an EMBL/GenBank/DDBJ whole genome shotgun (WGS) entry which is preliminary data.</text>
</comment>
<dbReference type="Proteomes" id="UP000613011">
    <property type="component" value="Unassembled WGS sequence"/>
</dbReference>
<dbReference type="AlphaFoldDB" id="A0A936ZRP7"/>
<keyword evidence="2" id="KW-1185">Reference proteome</keyword>
<accession>A0A936ZRP7</accession>
<dbReference type="EMBL" id="JAEQNA010000008">
    <property type="protein sequence ID" value="MBL0422395.1"/>
    <property type="molecule type" value="Genomic_DNA"/>
</dbReference>
<reference evidence="1" key="1">
    <citation type="submission" date="2021-01" db="EMBL/GenBank/DDBJ databases">
        <title>Ramlibacter sp. strain AW1 16S ribosomal RNA gene Genome sequencing and assembly.</title>
        <authorList>
            <person name="Kang M."/>
        </authorList>
    </citation>
    <scope>NUCLEOTIDE SEQUENCE</scope>
    <source>
        <strain evidence="1">AW1</strain>
    </source>
</reference>
<protein>
    <submittedName>
        <fullName evidence="1">Uncharacterized protein</fullName>
    </submittedName>
</protein>
<evidence type="ECO:0000313" key="2">
    <source>
        <dbReference type="Proteomes" id="UP000613011"/>
    </source>
</evidence>
<name>A0A936ZRP7_9BURK</name>
<proteinExistence type="predicted"/>
<dbReference type="RefSeq" id="WP_201685477.1">
    <property type="nucleotide sequence ID" value="NZ_JAEQNA010000008.1"/>
</dbReference>
<sequence>MKGSRDHTKYVFDGQTLSKRRLVLALVKRYAQDNPPMNFSHLLEAFPDELQAKSPTQFHKIRCVVRRLHDVPQDAHKRFFCRVGEPLQLVDHVVVVSGEWNKHNIQNVLAHAAALGYAVEVTHPPINH</sequence>
<gene>
    <name evidence="1" type="ORF">JI739_18750</name>
</gene>
<evidence type="ECO:0000313" key="1">
    <source>
        <dbReference type="EMBL" id="MBL0422395.1"/>
    </source>
</evidence>